<gene>
    <name evidence="2" type="ORF">GCM10010515_72120</name>
</gene>
<protein>
    <submittedName>
        <fullName evidence="2">Uncharacterized protein</fullName>
    </submittedName>
</protein>
<evidence type="ECO:0000313" key="2">
    <source>
        <dbReference type="EMBL" id="GGX94971.1"/>
    </source>
</evidence>
<feature type="transmembrane region" description="Helical" evidence="1">
    <location>
        <begin position="21"/>
        <end position="44"/>
    </location>
</feature>
<dbReference type="AlphaFoldDB" id="A0A918U5I2"/>
<sequence length="155" mass="15975">MVTSSRAQPAQVSTLNGIGALLMKGVAALVVPCGPTVLAVAVLLPDPHRIVLLVGTLTTAVSVPGGVALWRLAGRNRAGTRRLEAVGVRATAEVLTSTLTASDEGHTYEVVMRVSGFGFEPFEVTQSRTGSAGLSAGARLQALVNPHDCSYAILD</sequence>
<evidence type="ECO:0000313" key="3">
    <source>
        <dbReference type="Proteomes" id="UP000645555"/>
    </source>
</evidence>
<comment type="caution">
    <text evidence="2">The sequence shown here is derived from an EMBL/GenBank/DDBJ whole genome shotgun (WGS) entry which is preliminary data.</text>
</comment>
<dbReference type="EMBL" id="BMWD01000042">
    <property type="protein sequence ID" value="GGX94971.1"/>
    <property type="molecule type" value="Genomic_DNA"/>
</dbReference>
<evidence type="ECO:0000256" key="1">
    <source>
        <dbReference type="SAM" id="Phobius"/>
    </source>
</evidence>
<keyword evidence="1" id="KW-1133">Transmembrane helix</keyword>
<reference evidence="2" key="2">
    <citation type="submission" date="2020-09" db="EMBL/GenBank/DDBJ databases">
        <authorList>
            <person name="Sun Q."/>
            <person name="Ohkuma M."/>
        </authorList>
    </citation>
    <scope>NUCLEOTIDE SEQUENCE</scope>
    <source>
        <strain evidence="2">JCM 4956</strain>
    </source>
</reference>
<organism evidence="2 3">
    <name type="scientific">Streptomyces fructofermentans</name>
    <dbReference type="NCBI Taxonomy" id="152141"/>
    <lineage>
        <taxon>Bacteria</taxon>
        <taxon>Bacillati</taxon>
        <taxon>Actinomycetota</taxon>
        <taxon>Actinomycetes</taxon>
        <taxon>Kitasatosporales</taxon>
        <taxon>Streptomycetaceae</taxon>
        <taxon>Streptomyces</taxon>
    </lineage>
</organism>
<keyword evidence="1" id="KW-0472">Membrane</keyword>
<accession>A0A918U5I2</accession>
<feature type="transmembrane region" description="Helical" evidence="1">
    <location>
        <begin position="50"/>
        <end position="73"/>
    </location>
</feature>
<keyword evidence="3" id="KW-1185">Reference proteome</keyword>
<dbReference type="Proteomes" id="UP000645555">
    <property type="component" value="Unassembled WGS sequence"/>
</dbReference>
<proteinExistence type="predicted"/>
<keyword evidence="1" id="KW-0812">Transmembrane</keyword>
<name>A0A918U5I2_9ACTN</name>
<dbReference type="RefSeq" id="WP_190039855.1">
    <property type="nucleotide sequence ID" value="NZ_BMWD01000042.1"/>
</dbReference>
<reference evidence="2" key="1">
    <citation type="journal article" date="2014" name="Int. J. Syst. Evol. Microbiol.">
        <title>Complete genome sequence of Corynebacterium casei LMG S-19264T (=DSM 44701T), isolated from a smear-ripened cheese.</title>
        <authorList>
            <consortium name="US DOE Joint Genome Institute (JGI-PGF)"/>
            <person name="Walter F."/>
            <person name="Albersmeier A."/>
            <person name="Kalinowski J."/>
            <person name="Ruckert C."/>
        </authorList>
    </citation>
    <scope>NUCLEOTIDE SEQUENCE</scope>
    <source>
        <strain evidence="2">JCM 4956</strain>
    </source>
</reference>